<name>A0A6V7WD13_MELEN</name>
<dbReference type="EMBL" id="CAJEWN010000519">
    <property type="protein sequence ID" value="CAD2184874.1"/>
    <property type="molecule type" value="Genomic_DNA"/>
</dbReference>
<protein>
    <submittedName>
        <fullName evidence="1">Uncharacterized protein</fullName>
    </submittedName>
</protein>
<gene>
    <name evidence="1" type="ORF">MENT_LOCUS37256</name>
</gene>
<evidence type="ECO:0000313" key="1">
    <source>
        <dbReference type="EMBL" id="CAD2184874.1"/>
    </source>
</evidence>
<dbReference type="Proteomes" id="UP000580250">
    <property type="component" value="Unassembled WGS sequence"/>
</dbReference>
<comment type="caution">
    <text evidence="1">The sequence shown here is derived from an EMBL/GenBank/DDBJ whole genome shotgun (WGS) entry which is preliminary data.</text>
</comment>
<organism evidence="1 2">
    <name type="scientific">Meloidogyne enterolobii</name>
    <name type="common">Root-knot nematode worm</name>
    <name type="synonym">Meloidogyne mayaguensis</name>
    <dbReference type="NCBI Taxonomy" id="390850"/>
    <lineage>
        <taxon>Eukaryota</taxon>
        <taxon>Metazoa</taxon>
        <taxon>Ecdysozoa</taxon>
        <taxon>Nematoda</taxon>
        <taxon>Chromadorea</taxon>
        <taxon>Rhabditida</taxon>
        <taxon>Tylenchina</taxon>
        <taxon>Tylenchomorpha</taxon>
        <taxon>Tylenchoidea</taxon>
        <taxon>Meloidogynidae</taxon>
        <taxon>Meloidogyninae</taxon>
        <taxon>Meloidogyne</taxon>
    </lineage>
</organism>
<reference evidence="1 2" key="1">
    <citation type="submission" date="2020-08" db="EMBL/GenBank/DDBJ databases">
        <authorList>
            <person name="Koutsovoulos G."/>
            <person name="Danchin GJ E."/>
        </authorList>
    </citation>
    <scope>NUCLEOTIDE SEQUENCE [LARGE SCALE GENOMIC DNA]</scope>
</reference>
<accession>A0A6V7WD13</accession>
<dbReference type="AlphaFoldDB" id="A0A6V7WD13"/>
<evidence type="ECO:0000313" key="2">
    <source>
        <dbReference type="Proteomes" id="UP000580250"/>
    </source>
</evidence>
<sequence length="97" mass="10671">MYPATIDSPQGVCRKSRSFAQAQNSERLCCIGGNCEYPPCSGLGAKCDKYTKCCVHLSCQRSQCHTCFSLGQACDPKNNRCCDSLHCDKTNKMCMSN</sequence>
<proteinExistence type="predicted"/>